<feature type="region of interest" description="Disordered" evidence="5">
    <location>
        <begin position="73"/>
        <end position="124"/>
    </location>
</feature>
<evidence type="ECO:0000256" key="1">
    <source>
        <dbReference type="ARBA" id="ARBA00004167"/>
    </source>
</evidence>
<dbReference type="PROSITE" id="PS52015">
    <property type="entry name" value="TONB_CTD"/>
    <property type="match status" value="1"/>
</dbReference>
<feature type="compositionally biased region" description="Basic and acidic residues" evidence="5">
    <location>
        <begin position="161"/>
        <end position="213"/>
    </location>
</feature>
<dbReference type="Pfam" id="PF03544">
    <property type="entry name" value="TonB_C"/>
    <property type="match status" value="1"/>
</dbReference>
<sequence>MNALVSTGRPGRDGPSGLAAAFLVAFVLHLTVLAGMMLFGQTPKAPPGENTITIDLAPQSTEAEAQAPAEMAAAVPPPSEVTPTETAETVEEVKPPEVVEVKPPETAEIPPEETQPIVTPDTVTEVPPEDQVVTSTAEIAEPLAPPPPVVAKPPEPVKPVEVAKPKPEPKPKPDPRIEARRQELLEARREAVEEAKREAKLKAAREASKRKAQEGAGRAQQNSASASRQSSAGSASAGNDPSALRQWQGALASAINGRMNRNAAAGTAGGTAVVRFTVSRSGQVMSAGLASSSGIGVIDSAALAAVRGSLPAAPPGVTVSSLAVTVPMRFRPGS</sequence>
<feature type="compositionally biased region" description="Basic and acidic residues" evidence="5">
    <location>
        <begin position="91"/>
        <end position="105"/>
    </location>
</feature>
<organism evidence="8 9">
    <name type="scientific">Methylobacterium marchantiae</name>
    <dbReference type="NCBI Taxonomy" id="600331"/>
    <lineage>
        <taxon>Bacteria</taxon>
        <taxon>Pseudomonadati</taxon>
        <taxon>Pseudomonadota</taxon>
        <taxon>Alphaproteobacteria</taxon>
        <taxon>Hyphomicrobiales</taxon>
        <taxon>Methylobacteriaceae</taxon>
        <taxon>Methylobacterium</taxon>
    </lineage>
</organism>
<accession>A0ABW3WVK2</accession>
<evidence type="ECO:0000256" key="4">
    <source>
        <dbReference type="ARBA" id="ARBA00023136"/>
    </source>
</evidence>
<evidence type="ECO:0000259" key="7">
    <source>
        <dbReference type="PROSITE" id="PS52015"/>
    </source>
</evidence>
<evidence type="ECO:0000313" key="9">
    <source>
        <dbReference type="Proteomes" id="UP001597176"/>
    </source>
</evidence>
<evidence type="ECO:0000256" key="3">
    <source>
        <dbReference type="ARBA" id="ARBA00022989"/>
    </source>
</evidence>
<name>A0ABW3WVK2_9HYPH</name>
<evidence type="ECO:0000256" key="6">
    <source>
        <dbReference type="SAM" id="Phobius"/>
    </source>
</evidence>
<reference evidence="9" key="1">
    <citation type="journal article" date="2019" name="Int. J. Syst. Evol. Microbiol.">
        <title>The Global Catalogue of Microorganisms (GCM) 10K type strain sequencing project: providing services to taxonomists for standard genome sequencing and annotation.</title>
        <authorList>
            <consortium name="The Broad Institute Genomics Platform"/>
            <consortium name="The Broad Institute Genome Sequencing Center for Infectious Disease"/>
            <person name="Wu L."/>
            <person name="Ma J."/>
        </authorList>
    </citation>
    <scope>NUCLEOTIDE SEQUENCE [LARGE SCALE GENOMIC DNA]</scope>
    <source>
        <strain evidence="9">CCUG 56108</strain>
    </source>
</reference>
<evidence type="ECO:0000313" key="8">
    <source>
        <dbReference type="EMBL" id="MFD1300875.1"/>
    </source>
</evidence>
<dbReference type="EMBL" id="JBHTND010000004">
    <property type="protein sequence ID" value="MFD1300875.1"/>
    <property type="molecule type" value="Genomic_DNA"/>
</dbReference>
<comment type="caution">
    <text evidence="8">The sequence shown here is derived from an EMBL/GenBank/DDBJ whole genome shotgun (WGS) entry which is preliminary data.</text>
</comment>
<gene>
    <name evidence="8" type="ORF">ACFQ4G_04655</name>
</gene>
<protein>
    <submittedName>
        <fullName evidence="8">TonB family protein</fullName>
    </submittedName>
</protein>
<keyword evidence="2 6" id="KW-0812">Transmembrane</keyword>
<feature type="domain" description="TonB C-terminal" evidence="7">
    <location>
        <begin position="244"/>
        <end position="334"/>
    </location>
</feature>
<evidence type="ECO:0000256" key="2">
    <source>
        <dbReference type="ARBA" id="ARBA00022692"/>
    </source>
</evidence>
<evidence type="ECO:0000256" key="5">
    <source>
        <dbReference type="SAM" id="MobiDB-lite"/>
    </source>
</evidence>
<dbReference type="SUPFAM" id="SSF74653">
    <property type="entry name" value="TolA/TonB C-terminal domain"/>
    <property type="match status" value="1"/>
</dbReference>
<dbReference type="RefSeq" id="WP_238204282.1">
    <property type="nucleotide sequence ID" value="NZ_JBHTND010000004.1"/>
</dbReference>
<proteinExistence type="predicted"/>
<dbReference type="Gene3D" id="3.30.1150.10">
    <property type="match status" value="1"/>
</dbReference>
<feature type="region of interest" description="Disordered" evidence="5">
    <location>
        <begin position="139"/>
        <end position="243"/>
    </location>
</feature>
<keyword evidence="4 6" id="KW-0472">Membrane</keyword>
<feature type="transmembrane region" description="Helical" evidence="6">
    <location>
        <begin position="20"/>
        <end position="39"/>
    </location>
</feature>
<feature type="compositionally biased region" description="Low complexity" evidence="5">
    <location>
        <begin position="106"/>
        <end position="117"/>
    </location>
</feature>
<dbReference type="InterPro" id="IPR037682">
    <property type="entry name" value="TonB_C"/>
</dbReference>
<keyword evidence="3 6" id="KW-1133">Transmembrane helix</keyword>
<comment type="subcellular location">
    <subcellularLocation>
        <location evidence="1">Membrane</location>
        <topology evidence="1">Single-pass membrane protein</topology>
    </subcellularLocation>
</comment>
<dbReference type="Proteomes" id="UP001597176">
    <property type="component" value="Unassembled WGS sequence"/>
</dbReference>
<feature type="compositionally biased region" description="Low complexity" evidence="5">
    <location>
        <begin position="214"/>
        <end position="239"/>
    </location>
</feature>
<keyword evidence="9" id="KW-1185">Reference proteome</keyword>
<dbReference type="NCBIfam" id="TIGR01352">
    <property type="entry name" value="tonB_Cterm"/>
    <property type="match status" value="1"/>
</dbReference>
<feature type="compositionally biased region" description="Pro residues" evidence="5">
    <location>
        <begin position="143"/>
        <end position="157"/>
    </location>
</feature>
<dbReference type="InterPro" id="IPR006260">
    <property type="entry name" value="TonB/TolA_C"/>
</dbReference>